<reference evidence="3" key="2">
    <citation type="submission" date="2023-05" db="EMBL/GenBank/DDBJ databases">
        <authorList>
            <consortium name="Lawrence Berkeley National Laboratory"/>
            <person name="Steindorff A."/>
            <person name="Hensen N."/>
            <person name="Bonometti L."/>
            <person name="Westerberg I."/>
            <person name="Brannstrom I.O."/>
            <person name="Guillou S."/>
            <person name="Cros-Aarteil S."/>
            <person name="Calhoun S."/>
            <person name="Haridas S."/>
            <person name="Kuo A."/>
            <person name="Mondo S."/>
            <person name="Pangilinan J."/>
            <person name="Riley R."/>
            <person name="Labutti K."/>
            <person name="Andreopoulos B."/>
            <person name="Lipzen A."/>
            <person name="Chen C."/>
            <person name="Yanf M."/>
            <person name="Daum C."/>
            <person name="Ng V."/>
            <person name="Clum A."/>
            <person name="Ohm R."/>
            <person name="Martin F."/>
            <person name="Silar P."/>
            <person name="Natvig D."/>
            <person name="Lalanne C."/>
            <person name="Gautier V."/>
            <person name="Ament-Velasquez S.L."/>
            <person name="Kruys A."/>
            <person name="Hutchinson M.I."/>
            <person name="Powell A.J."/>
            <person name="Barry K."/>
            <person name="Miller A.N."/>
            <person name="Grigoriev I.V."/>
            <person name="Debuchy R."/>
            <person name="Gladieux P."/>
            <person name="Thoren M.H."/>
            <person name="Johannesson H."/>
        </authorList>
    </citation>
    <scope>NUCLEOTIDE SEQUENCE</scope>
    <source>
        <strain evidence="3">CBS 538.74</strain>
    </source>
</reference>
<organism evidence="3 4">
    <name type="scientific">Chaetomidium leptoderma</name>
    <dbReference type="NCBI Taxonomy" id="669021"/>
    <lineage>
        <taxon>Eukaryota</taxon>
        <taxon>Fungi</taxon>
        <taxon>Dikarya</taxon>
        <taxon>Ascomycota</taxon>
        <taxon>Pezizomycotina</taxon>
        <taxon>Sordariomycetes</taxon>
        <taxon>Sordariomycetidae</taxon>
        <taxon>Sordariales</taxon>
        <taxon>Chaetomiaceae</taxon>
        <taxon>Chaetomidium</taxon>
    </lineage>
</organism>
<dbReference type="Proteomes" id="UP001302745">
    <property type="component" value="Unassembled WGS sequence"/>
</dbReference>
<comment type="caution">
    <text evidence="3">The sequence shown here is derived from an EMBL/GenBank/DDBJ whole genome shotgun (WGS) entry which is preliminary data.</text>
</comment>
<dbReference type="EMBL" id="MU856976">
    <property type="protein sequence ID" value="KAK4152399.1"/>
    <property type="molecule type" value="Genomic_DNA"/>
</dbReference>
<evidence type="ECO:0000256" key="1">
    <source>
        <dbReference type="SAM" id="MobiDB-lite"/>
    </source>
</evidence>
<evidence type="ECO:0000313" key="3">
    <source>
        <dbReference type="EMBL" id="KAK4152399.1"/>
    </source>
</evidence>
<keyword evidence="4" id="KW-1185">Reference proteome</keyword>
<evidence type="ECO:0000256" key="2">
    <source>
        <dbReference type="SAM" id="Phobius"/>
    </source>
</evidence>
<feature type="region of interest" description="Disordered" evidence="1">
    <location>
        <begin position="220"/>
        <end position="253"/>
    </location>
</feature>
<proteinExistence type="predicted"/>
<protein>
    <submittedName>
        <fullName evidence="3">Uncharacterized protein</fullName>
    </submittedName>
</protein>
<dbReference type="AlphaFoldDB" id="A0AAN6VJG8"/>
<accession>A0AAN6VJG8</accession>
<name>A0AAN6VJG8_9PEZI</name>
<reference evidence="3" key="1">
    <citation type="journal article" date="2023" name="Mol. Phylogenet. Evol.">
        <title>Genome-scale phylogeny and comparative genomics of the fungal order Sordariales.</title>
        <authorList>
            <person name="Hensen N."/>
            <person name="Bonometti L."/>
            <person name="Westerberg I."/>
            <person name="Brannstrom I.O."/>
            <person name="Guillou S."/>
            <person name="Cros-Aarteil S."/>
            <person name="Calhoun S."/>
            <person name="Haridas S."/>
            <person name="Kuo A."/>
            <person name="Mondo S."/>
            <person name="Pangilinan J."/>
            <person name="Riley R."/>
            <person name="LaButti K."/>
            <person name="Andreopoulos B."/>
            <person name="Lipzen A."/>
            <person name="Chen C."/>
            <person name="Yan M."/>
            <person name="Daum C."/>
            <person name="Ng V."/>
            <person name="Clum A."/>
            <person name="Steindorff A."/>
            <person name="Ohm R.A."/>
            <person name="Martin F."/>
            <person name="Silar P."/>
            <person name="Natvig D.O."/>
            <person name="Lalanne C."/>
            <person name="Gautier V."/>
            <person name="Ament-Velasquez S.L."/>
            <person name="Kruys A."/>
            <person name="Hutchinson M.I."/>
            <person name="Powell A.J."/>
            <person name="Barry K."/>
            <person name="Miller A.N."/>
            <person name="Grigoriev I.V."/>
            <person name="Debuchy R."/>
            <person name="Gladieux P."/>
            <person name="Hiltunen Thoren M."/>
            <person name="Johannesson H."/>
        </authorList>
    </citation>
    <scope>NUCLEOTIDE SEQUENCE</scope>
    <source>
        <strain evidence="3">CBS 538.74</strain>
    </source>
</reference>
<keyword evidence="2" id="KW-1133">Transmembrane helix</keyword>
<gene>
    <name evidence="3" type="ORF">C8A00DRAFT_44554</name>
</gene>
<dbReference type="CDD" id="cd12087">
    <property type="entry name" value="TM_EGFR-like"/>
    <property type="match status" value="1"/>
</dbReference>
<feature type="compositionally biased region" description="Low complexity" evidence="1">
    <location>
        <begin position="238"/>
        <end position="248"/>
    </location>
</feature>
<sequence length="344" mass="36634">MDASLRIRRQRRGRGRQRLPNLALIASLFLHPSHMASASAAAVGSQLHRRIQGEHVVLADCRDKADVVSSQMAYFVNEPGPTPKDVAVLVTAAGQAALWVNTNTTGLFFDTGVSFTAILGPRVEDGQFAGIGYNDYGNFTCYQRYATPLYTYDTTTCSQVYMCDHSDPPPGGFTQVSDSPSGMSQGTIIGIAVGVVGGLLFLTAAAVVFWYLRRSRRGHQAAPSRHSGEIGSAGTGTGTLSPGPGSETGENKAEVQGLEMHAAPEMDGRVFRRLEMGNDTGKFELDASGHGSAELDTAKGQQSVTEVMAVSPSSAGLPDSPLEHAELQPHPHPHPHPPPPEYVR</sequence>
<keyword evidence="2" id="KW-0812">Transmembrane</keyword>
<feature type="region of interest" description="Disordered" evidence="1">
    <location>
        <begin position="282"/>
        <end position="344"/>
    </location>
</feature>
<feature type="transmembrane region" description="Helical" evidence="2">
    <location>
        <begin position="188"/>
        <end position="212"/>
    </location>
</feature>
<keyword evidence="2" id="KW-0472">Membrane</keyword>
<evidence type="ECO:0000313" key="4">
    <source>
        <dbReference type="Proteomes" id="UP001302745"/>
    </source>
</evidence>